<dbReference type="RefSeq" id="WP_254771470.1">
    <property type="nucleotide sequence ID" value="NZ_CP119563.1"/>
</dbReference>
<organism evidence="1 2">
    <name type="scientific">Rhodobacter capsulatus</name>
    <name type="common">Rhodopseudomonas capsulata</name>
    <dbReference type="NCBI Taxonomy" id="1061"/>
    <lineage>
        <taxon>Bacteria</taxon>
        <taxon>Pseudomonadati</taxon>
        <taxon>Pseudomonadota</taxon>
        <taxon>Alphaproteobacteria</taxon>
        <taxon>Rhodobacterales</taxon>
        <taxon>Rhodobacter group</taxon>
        <taxon>Rhodobacter</taxon>
    </lineage>
</organism>
<evidence type="ECO:0008006" key="3">
    <source>
        <dbReference type="Google" id="ProtNLM"/>
    </source>
</evidence>
<sequence length="339" mass="34313">MARATLSAAIEGMILSGFLAVAPIVAWGQAGPTGGFGAGPSGAASPYGGAFLGGSGPAPLLPAQAGDGRLVQAELSAPAPGSLPGASLVESLNRALERAIGQTAAKPQTNALIAPAAAPAPSPVVVELFTSQGCSACPPADAALAKVAARTDVLALSLHVDYWDYLGWEDPFAQPAFTARQKAYARAAGLRTLYTPQVIVAGTQSLVSPADPELDAAIATAAAAPPVVAMTVSRGAEPGQFAIDLSAPRPLKQGTVVQIVRYVPQARVEILRGENAGQVLDFANVVTAWHAVADWDGKAPVRLKAKIEGEDPAVVIVQTALPGKTVPLPGAILAAGWLR</sequence>
<accession>A0A1G7DAL8</accession>
<evidence type="ECO:0000313" key="1">
    <source>
        <dbReference type="EMBL" id="SDE48698.1"/>
    </source>
</evidence>
<dbReference type="InterPro" id="IPR036249">
    <property type="entry name" value="Thioredoxin-like_sf"/>
</dbReference>
<dbReference type="EMBL" id="FNAY01000001">
    <property type="protein sequence ID" value="SDE48698.1"/>
    <property type="molecule type" value="Genomic_DNA"/>
</dbReference>
<dbReference type="Proteomes" id="UP000183812">
    <property type="component" value="Unassembled WGS sequence"/>
</dbReference>
<reference evidence="1 2" key="1">
    <citation type="submission" date="2016-10" db="EMBL/GenBank/DDBJ databases">
        <authorList>
            <person name="de Groot N.N."/>
        </authorList>
    </citation>
    <scope>NUCLEOTIDE SEQUENCE [LARGE SCALE GENOMIC DNA]</scope>
    <source>
        <strain evidence="2">DSM 938 / 37b4</strain>
    </source>
</reference>
<proteinExistence type="predicted"/>
<dbReference type="SUPFAM" id="SSF52833">
    <property type="entry name" value="Thioredoxin-like"/>
    <property type="match status" value="1"/>
</dbReference>
<dbReference type="InterPro" id="IPR010634">
    <property type="entry name" value="DUF1223"/>
</dbReference>
<evidence type="ECO:0000313" key="2">
    <source>
        <dbReference type="Proteomes" id="UP000183812"/>
    </source>
</evidence>
<gene>
    <name evidence="1" type="ORF">SAMN04244550_00539</name>
</gene>
<dbReference type="PANTHER" id="PTHR36057">
    <property type="match status" value="1"/>
</dbReference>
<name>A0A1G7DAL8_RHOCA</name>
<protein>
    <recommendedName>
        <fullName evidence="3">DUF1223 domain-containing protein</fullName>
    </recommendedName>
</protein>
<dbReference type="PANTHER" id="PTHR36057:SF1">
    <property type="entry name" value="LIPOPROTEIN LIPID ATTACHMENT SITE-LIKE PROTEIN, PUTATIVE (DUF1223)-RELATED"/>
    <property type="match status" value="1"/>
</dbReference>
<dbReference type="AlphaFoldDB" id="A0A1G7DAL8"/>
<dbReference type="Pfam" id="PF06764">
    <property type="entry name" value="DUF1223"/>
    <property type="match status" value="1"/>
</dbReference>